<sequence>MSLNKNKVALVTGATKGMGKAISFALVKEGYTLIACARKQDTLEQLQNDIKNVFPDANVLIQACDFSKPAQVEDLLQWVDKGSLQVNVLVNNVGLFIPGYLLKEPADMLAKHIQVNVFTPHLLSVHFGRKMRENQSGHIFMITSVASRSAVVTAGSYSVTKYALAGLTAVLRKELKDDHVKVTEIIPGSTLTSSWEGTTIPEEEFVQAEDIAQALISALNMSAGANVDEIIIKPVKGNL</sequence>
<dbReference type="PROSITE" id="PS00061">
    <property type="entry name" value="ADH_SHORT"/>
    <property type="match status" value="1"/>
</dbReference>
<accession>A0A4R1LVD4</accession>
<dbReference type="AlphaFoldDB" id="A0A4R1LVD4"/>
<dbReference type="Proteomes" id="UP000294616">
    <property type="component" value="Unassembled WGS sequence"/>
</dbReference>
<dbReference type="OrthoDB" id="9810734at2"/>
<protein>
    <submittedName>
        <fullName evidence="4">Short-subunit dehydrogenase</fullName>
    </submittedName>
</protein>
<dbReference type="Pfam" id="PF00106">
    <property type="entry name" value="adh_short"/>
    <property type="match status" value="1"/>
</dbReference>
<keyword evidence="2" id="KW-0560">Oxidoreductase</keyword>
<organism evidence="4 5">
    <name type="scientific">Albibacterium bauzanense</name>
    <dbReference type="NCBI Taxonomy" id="653929"/>
    <lineage>
        <taxon>Bacteria</taxon>
        <taxon>Pseudomonadati</taxon>
        <taxon>Bacteroidota</taxon>
        <taxon>Sphingobacteriia</taxon>
        <taxon>Sphingobacteriales</taxon>
        <taxon>Sphingobacteriaceae</taxon>
        <taxon>Albibacterium</taxon>
    </lineage>
</organism>
<evidence type="ECO:0000256" key="2">
    <source>
        <dbReference type="ARBA" id="ARBA00023002"/>
    </source>
</evidence>
<comment type="similarity">
    <text evidence="1 3">Belongs to the short-chain dehydrogenases/reductases (SDR) family.</text>
</comment>
<evidence type="ECO:0000256" key="3">
    <source>
        <dbReference type="RuleBase" id="RU000363"/>
    </source>
</evidence>
<evidence type="ECO:0000313" key="5">
    <source>
        <dbReference type="Proteomes" id="UP000294616"/>
    </source>
</evidence>
<dbReference type="CDD" id="cd05233">
    <property type="entry name" value="SDR_c"/>
    <property type="match status" value="1"/>
</dbReference>
<dbReference type="PANTHER" id="PTHR43115">
    <property type="entry name" value="DEHYDROGENASE/REDUCTASE SDR FAMILY MEMBER 11"/>
    <property type="match status" value="1"/>
</dbReference>
<dbReference type="SUPFAM" id="SSF51735">
    <property type="entry name" value="NAD(P)-binding Rossmann-fold domains"/>
    <property type="match status" value="1"/>
</dbReference>
<dbReference type="EMBL" id="SMGO01000002">
    <property type="protein sequence ID" value="TCK83366.1"/>
    <property type="molecule type" value="Genomic_DNA"/>
</dbReference>
<dbReference type="PRINTS" id="PR00080">
    <property type="entry name" value="SDRFAMILY"/>
</dbReference>
<keyword evidence="5" id="KW-1185">Reference proteome</keyword>
<proteinExistence type="inferred from homology"/>
<dbReference type="GO" id="GO:0016491">
    <property type="term" value="F:oxidoreductase activity"/>
    <property type="evidence" value="ECO:0007669"/>
    <property type="project" value="UniProtKB-KW"/>
</dbReference>
<dbReference type="RefSeq" id="WP_132224293.1">
    <property type="nucleotide sequence ID" value="NZ_SMGO01000002.1"/>
</dbReference>
<dbReference type="PANTHER" id="PTHR43115:SF4">
    <property type="entry name" value="DEHYDROGENASE_REDUCTASE SDR FAMILY MEMBER 11"/>
    <property type="match status" value="1"/>
</dbReference>
<dbReference type="Gene3D" id="3.40.50.720">
    <property type="entry name" value="NAD(P)-binding Rossmann-like Domain"/>
    <property type="match status" value="1"/>
</dbReference>
<dbReference type="InterPro" id="IPR036291">
    <property type="entry name" value="NAD(P)-bd_dom_sf"/>
</dbReference>
<dbReference type="PRINTS" id="PR00081">
    <property type="entry name" value="GDHRDH"/>
</dbReference>
<evidence type="ECO:0000313" key="4">
    <source>
        <dbReference type="EMBL" id="TCK83366.1"/>
    </source>
</evidence>
<name>A0A4R1LVD4_9SPHI</name>
<evidence type="ECO:0000256" key="1">
    <source>
        <dbReference type="ARBA" id="ARBA00006484"/>
    </source>
</evidence>
<dbReference type="InterPro" id="IPR002347">
    <property type="entry name" value="SDR_fam"/>
</dbReference>
<comment type="caution">
    <text evidence="4">The sequence shown here is derived from an EMBL/GenBank/DDBJ whole genome shotgun (WGS) entry which is preliminary data.</text>
</comment>
<gene>
    <name evidence="4" type="ORF">C8N28_1967</name>
</gene>
<reference evidence="4 5" key="1">
    <citation type="submission" date="2019-03" db="EMBL/GenBank/DDBJ databases">
        <title>Genomic Encyclopedia of Archaeal and Bacterial Type Strains, Phase II (KMG-II): from individual species to whole genera.</title>
        <authorList>
            <person name="Goeker M."/>
        </authorList>
    </citation>
    <scope>NUCLEOTIDE SEQUENCE [LARGE SCALE GENOMIC DNA]</scope>
    <source>
        <strain evidence="4 5">DSM 22554</strain>
    </source>
</reference>
<dbReference type="InterPro" id="IPR020904">
    <property type="entry name" value="Sc_DH/Rdtase_CS"/>
</dbReference>